<protein>
    <submittedName>
        <fullName evidence="8">Efflux RND transporter periplasmic adaptor subunit</fullName>
    </submittedName>
</protein>
<dbReference type="Gene3D" id="2.40.30.170">
    <property type="match status" value="1"/>
</dbReference>
<evidence type="ECO:0000313" key="8">
    <source>
        <dbReference type="EMBL" id="MEZ0473665.1"/>
    </source>
</evidence>
<feature type="domain" description="CusB-like beta-barrel" evidence="6">
    <location>
        <begin position="242"/>
        <end position="319"/>
    </location>
</feature>
<feature type="domain" description="CzcB-like C-terminal circularly permuted SH3-like" evidence="7">
    <location>
        <begin position="327"/>
        <end position="386"/>
    </location>
</feature>
<evidence type="ECO:0000259" key="7">
    <source>
        <dbReference type="Pfam" id="PF25975"/>
    </source>
</evidence>
<accession>A0ABV4HLQ9</accession>
<dbReference type="PANTHER" id="PTHR30097:SF15">
    <property type="entry name" value="CATION EFFLUX SYSTEM PROTEIN CUSB"/>
    <property type="match status" value="1"/>
</dbReference>
<comment type="caution">
    <text evidence="8">The sequence shown here is derived from an EMBL/GenBank/DDBJ whole genome shotgun (WGS) entry which is preliminary data.</text>
</comment>
<dbReference type="SUPFAM" id="SSF111369">
    <property type="entry name" value="HlyD-like secretion proteins"/>
    <property type="match status" value="1"/>
</dbReference>
<dbReference type="Gene3D" id="2.40.420.20">
    <property type="match status" value="1"/>
</dbReference>
<dbReference type="Pfam" id="PF19335">
    <property type="entry name" value="HMBD"/>
    <property type="match status" value="2"/>
</dbReference>
<feature type="domain" description="Heavy metal binding" evidence="4">
    <location>
        <begin position="425"/>
        <end position="451"/>
    </location>
</feature>
<dbReference type="Pfam" id="PF25954">
    <property type="entry name" value="Beta-barrel_RND_2"/>
    <property type="match status" value="1"/>
</dbReference>
<keyword evidence="2" id="KW-0813">Transport</keyword>
<evidence type="ECO:0000256" key="1">
    <source>
        <dbReference type="ARBA" id="ARBA00009477"/>
    </source>
</evidence>
<keyword evidence="9" id="KW-1185">Reference proteome</keyword>
<name>A0ABV4HLQ9_9GAMM</name>
<comment type="similarity">
    <text evidence="1">Belongs to the membrane fusion protein (MFP) (TC 8.A.1) family.</text>
</comment>
<reference evidence="8 9" key="1">
    <citation type="submission" date="2024-07" db="EMBL/GenBank/DDBJ databases">
        <title>Luteimonas salilacus sp. nov., isolated from the shore soil of Salt Lake in Tibet of China.</title>
        <authorList>
            <person name="Zhang X."/>
            <person name="Li A."/>
        </authorList>
    </citation>
    <scope>NUCLEOTIDE SEQUENCE [LARGE SCALE GENOMIC DNA]</scope>
    <source>
        <strain evidence="8 9">B3-2-R+30</strain>
    </source>
</reference>
<evidence type="ECO:0000256" key="3">
    <source>
        <dbReference type="SAM" id="MobiDB-lite"/>
    </source>
</evidence>
<dbReference type="Pfam" id="PF25975">
    <property type="entry name" value="CzcB_C"/>
    <property type="match status" value="1"/>
</dbReference>
<feature type="region of interest" description="Disordered" evidence="3">
    <location>
        <begin position="454"/>
        <end position="476"/>
    </location>
</feature>
<dbReference type="InterPro" id="IPR058790">
    <property type="entry name" value="BSH_CusB"/>
</dbReference>
<dbReference type="NCBIfam" id="TIGR01730">
    <property type="entry name" value="RND_mfp"/>
    <property type="match status" value="1"/>
</dbReference>
<organism evidence="8 9">
    <name type="scientific">Luteimonas salinilitoris</name>
    <dbReference type="NCBI Taxonomy" id="3237697"/>
    <lineage>
        <taxon>Bacteria</taxon>
        <taxon>Pseudomonadati</taxon>
        <taxon>Pseudomonadota</taxon>
        <taxon>Gammaproteobacteria</taxon>
        <taxon>Lysobacterales</taxon>
        <taxon>Lysobacteraceae</taxon>
        <taxon>Luteimonas</taxon>
    </lineage>
</organism>
<feature type="domain" description="Heavy metal binding" evidence="4">
    <location>
        <begin position="48"/>
        <end position="75"/>
    </location>
</feature>
<gene>
    <name evidence="8" type="ORF">AB6713_03405</name>
</gene>
<proteinExistence type="inferred from homology"/>
<dbReference type="InterPro" id="IPR045800">
    <property type="entry name" value="HMBD"/>
</dbReference>
<dbReference type="RefSeq" id="WP_370563115.1">
    <property type="nucleotide sequence ID" value="NZ_JBFWIB010000002.1"/>
</dbReference>
<dbReference type="PANTHER" id="PTHR30097">
    <property type="entry name" value="CATION EFFLUX SYSTEM PROTEIN CUSB"/>
    <property type="match status" value="1"/>
</dbReference>
<evidence type="ECO:0000259" key="5">
    <source>
        <dbReference type="Pfam" id="PF25919"/>
    </source>
</evidence>
<dbReference type="InterPro" id="IPR006143">
    <property type="entry name" value="RND_pump_MFP"/>
</dbReference>
<dbReference type="InterPro" id="IPR058649">
    <property type="entry name" value="CzcB_C"/>
</dbReference>
<dbReference type="Proteomes" id="UP001566331">
    <property type="component" value="Unassembled WGS sequence"/>
</dbReference>
<evidence type="ECO:0000259" key="6">
    <source>
        <dbReference type="Pfam" id="PF25954"/>
    </source>
</evidence>
<evidence type="ECO:0000313" key="9">
    <source>
        <dbReference type="Proteomes" id="UP001566331"/>
    </source>
</evidence>
<dbReference type="EMBL" id="JBFWIC010000003">
    <property type="protein sequence ID" value="MEZ0473665.1"/>
    <property type="molecule type" value="Genomic_DNA"/>
</dbReference>
<dbReference type="InterPro" id="IPR058792">
    <property type="entry name" value="Beta-barrel_RND_2"/>
</dbReference>
<dbReference type="InterPro" id="IPR051909">
    <property type="entry name" value="MFP_Cation_Efflux"/>
</dbReference>
<evidence type="ECO:0000259" key="4">
    <source>
        <dbReference type="Pfam" id="PF19335"/>
    </source>
</evidence>
<feature type="domain" description="CusB-like barrel-sandwich hybrid" evidence="5">
    <location>
        <begin position="126"/>
        <end position="238"/>
    </location>
</feature>
<dbReference type="Pfam" id="PF25919">
    <property type="entry name" value="BSH_CusB"/>
    <property type="match status" value="1"/>
</dbReference>
<evidence type="ECO:0000256" key="2">
    <source>
        <dbReference type="ARBA" id="ARBA00022448"/>
    </source>
</evidence>
<sequence length="476" mass="49900">MNRIVIVVVAAAVVLAALGAGYWWGRSQSGSPATGSAGAVSDDREVLYWYDPMVPDQHFDKPGKSPFMDMMLVPKYADEAAGGGISIAPGMRQSLGIRVAPAELGRLESALTVPGTLGWDLRAEHVISMPVDGVVSRLHVKTPFESVHAGQPLVNVLAPRWSVALAEAGALDGAGSASAQALRSAAQQRLRALGLPSGARAAGDGSIVLISPVTGVVSEIGVREGDAAMPGTMLLRVNGADTMWLVAAVPQADVAGLRAGTPVQARVSAFPGRQFTGEVEALLPDVDPSSRTQQARIVLDNPEGLLAPGMFAEVGLQPERGKKEVLLVPTDAVIGAGERSHVIVRDENDRFVPVAVRTGRSSGGRTEILSGLKGGEPVVVSGQFLIDSEASLSGALERLNAASEESAETESAPGNEQERKCEVEYWHDPMVPDRHFDEPGQSPFMDMMLVPRFTDASSPDCTVDDVQGAAKAEAQS</sequence>